<feature type="domain" description="HTH merR-type" evidence="2">
    <location>
        <begin position="1"/>
        <end position="69"/>
    </location>
</feature>
<dbReference type="SMART" id="SM00422">
    <property type="entry name" value="HTH_MERR"/>
    <property type="match status" value="1"/>
</dbReference>
<dbReference type="GO" id="GO:0003700">
    <property type="term" value="F:DNA-binding transcription factor activity"/>
    <property type="evidence" value="ECO:0007669"/>
    <property type="project" value="InterPro"/>
</dbReference>
<dbReference type="EMBL" id="CP029185">
    <property type="protein sequence ID" value="AWH88466.1"/>
    <property type="molecule type" value="Genomic_DNA"/>
</dbReference>
<dbReference type="KEGG" id="lpv:HYN51_07810"/>
<accession>A0A2Y9TXR1</accession>
<dbReference type="InterPro" id="IPR009061">
    <property type="entry name" value="DNA-bd_dom_put_sf"/>
</dbReference>
<dbReference type="PANTHER" id="PTHR30204:SF98">
    <property type="entry name" value="HTH-TYPE TRANSCRIPTIONAL REGULATOR ADHR"/>
    <property type="match status" value="1"/>
</dbReference>
<evidence type="ECO:0000313" key="3">
    <source>
        <dbReference type="EMBL" id="AWH88466.1"/>
    </source>
</evidence>
<evidence type="ECO:0000256" key="1">
    <source>
        <dbReference type="ARBA" id="ARBA00023125"/>
    </source>
</evidence>
<dbReference type="PRINTS" id="PR00040">
    <property type="entry name" value="HTHMERR"/>
</dbReference>
<dbReference type="PROSITE" id="PS00552">
    <property type="entry name" value="HTH_MERR_1"/>
    <property type="match status" value="1"/>
</dbReference>
<evidence type="ECO:0000259" key="2">
    <source>
        <dbReference type="PROSITE" id="PS50937"/>
    </source>
</evidence>
<dbReference type="Gene3D" id="1.10.1660.10">
    <property type="match status" value="1"/>
</dbReference>
<proteinExistence type="predicted"/>
<dbReference type="CDD" id="cd01109">
    <property type="entry name" value="HTH_YyaN"/>
    <property type="match status" value="1"/>
</dbReference>
<name>A0A2Y9TXR1_9GAMM</name>
<reference evidence="3 4" key="1">
    <citation type="journal article" date="2019" name="Int. J. Syst. Evol. Microbiol.">
        <title>Limnobaculum parvum gen. nov., sp. nov., isolated from a freshwater lake.</title>
        <authorList>
            <person name="Baek C."/>
            <person name="Shin S.K."/>
            <person name="Yi H."/>
        </authorList>
    </citation>
    <scope>NUCLEOTIDE SEQUENCE [LARGE SCALE GENOMIC DNA]</scope>
    <source>
        <strain evidence="3 4">HYN0051</strain>
    </source>
</reference>
<gene>
    <name evidence="3" type="ORF">HYN51_07810</name>
</gene>
<dbReference type="PROSITE" id="PS50937">
    <property type="entry name" value="HTH_MERR_2"/>
    <property type="match status" value="1"/>
</dbReference>
<dbReference type="PANTHER" id="PTHR30204">
    <property type="entry name" value="REDOX-CYCLING DRUG-SENSING TRANSCRIPTIONAL ACTIVATOR SOXR"/>
    <property type="match status" value="1"/>
</dbReference>
<dbReference type="OrthoDB" id="9808480at2"/>
<keyword evidence="4" id="KW-1185">Reference proteome</keyword>
<keyword evidence="1" id="KW-0238">DNA-binding</keyword>
<organism evidence="3 4">
    <name type="scientific">Limnobaculum parvum</name>
    <dbReference type="NCBI Taxonomy" id="2172103"/>
    <lineage>
        <taxon>Bacteria</taxon>
        <taxon>Pseudomonadati</taxon>
        <taxon>Pseudomonadota</taxon>
        <taxon>Gammaproteobacteria</taxon>
        <taxon>Enterobacterales</taxon>
        <taxon>Budviciaceae</taxon>
        <taxon>Limnobaculum</taxon>
    </lineage>
</organism>
<dbReference type="Proteomes" id="UP000244908">
    <property type="component" value="Chromosome"/>
</dbReference>
<sequence>MKIGTLAKKTGLSPHTLRYYERIGLLPVVYRDSSGQRNYDQRVLDRIEFLSKLRTTGMPLRDMQQYAEMVSQGDSTADLRRQLLEHHRQQVQDRLAELQSCLLVIDKKIDGYCNSSYMITDTTGDPK</sequence>
<dbReference type="RefSeq" id="WP_108900537.1">
    <property type="nucleotide sequence ID" value="NZ_CP029185.2"/>
</dbReference>
<evidence type="ECO:0000313" key="4">
    <source>
        <dbReference type="Proteomes" id="UP000244908"/>
    </source>
</evidence>
<dbReference type="InterPro" id="IPR000551">
    <property type="entry name" value="MerR-type_HTH_dom"/>
</dbReference>
<dbReference type="InterPro" id="IPR047057">
    <property type="entry name" value="MerR_fam"/>
</dbReference>
<dbReference type="SUPFAM" id="SSF46955">
    <property type="entry name" value="Putative DNA-binding domain"/>
    <property type="match status" value="1"/>
</dbReference>
<dbReference type="GO" id="GO:0003677">
    <property type="term" value="F:DNA binding"/>
    <property type="evidence" value="ECO:0007669"/>
    <property type="project" value="UniProtKB-KW"/>
</dbReference>
<dbReference type="AlphaFoldDB" id="A0A2Y9TXR1"/>
<protein>
    <submittedName>
        <fullName evidence="3">MerR family transcriptional regulator</fullName>
    </submittedName>
</protein>
<dbReference type="Pfam" id="PF13411">
    <property type="entry name" value="MerR_1"/>
    <property type="match status" value="1"/>
</dbReference>